<name>A0A5B9PBJ3_9BACT</name>
<evidence type="ECO:0000256" key="5">
    <source>
        <dbReference type="SAM" id="MobiDB-lite"/>
    </source>
</evidence>
<evidence type="ECO:0000259" key="6">
    <source>
        <dbReference type="Pfam" id="PF04542"/>
    </source>
</evidence>
<feature type="region of interest" description="Disordered" evidence="5">
    <location>
        <begin position="92"/>
        <end position="111"/>
    </location>
</feature>
<protein>
    <submittedName>
        <fullName evidence="7">ECF RNA polymerase sigma factor SigL</fullName>
    </submittedName>
</protein>
<dbReference type="Proteomes" id="UP000322214">
    <property type="component" value="Chromosome"/>
</dbReference>
<keyword evidence="8" id="KW-1185">Reference proteome</keyword>
<proteinExistence type="inferred from homology"/>
<dbReference type="InterPro" id="IPR014284">
    <property type="entry name" value="RNA_pol_sigma-70_dom"/>
</dbReference>
<feature type="domain" description="RNA polymerase sigma-70 region 2" evidence="6">
    <location>
        <begin position="25"/>
        <end position="94"/>
    </location>
</feature>
<dbReference type="Gene3D" id="1.10.1740.10">
    <property type="match status" value="1"/>
</dbReference>
<keyword evidence="2" id="KW-0805">Transcription regulation</keyword>
<dbReference type="SUPFAM" id="SSF88659">
    <property type="entry name" value="Sigma3 and sigma4 domains of RNA polymerase sigma factors"/>
    <property type="match status" value="1"/>
</dbReference>
<dbReference type="InterPro" id="IPR007627">
    <property type="entry name" value="RNA_pol_sigma70_r2"/>
</dbReference>
<evidence type="ECO:0000256" key="3">
    <source>
        <dbReference type="ARBA" id="ARBA00023082"/>
    </source>
</evidence>
<evidence type="ECO:0000256" key="4">
    <source>
        <dbReference type="ARBA" id="ARBA00023163"/>
    </source>
</evidence>
<dbReference type="KEGG" id="mff:MFFC18_03600"/>
<dbReference type="Pfam" id="PF04542">
    <property type="entry name" value="Sigma70_r2"/>
    <property type="match status" value="1"/>
</dbReference>
<evidence type="ECO:0000313" key="7">
    <source>
        <dbReference type="EMBL" id="QEG20511.1"/>
    </source>
</evidence>
<dbReference type="SUPFAM" id="SSF88946">
    <property type="entry name" value="Sigma2 domain of RNA polymerase sigma factors"/>
    <property type="match status" value="1"/>
</dbReference>
<dbReference type="OrthoDB" id="283659at2"/>
<feature type="compositionally biased region" description="Polar residues" evidence="5">
    <location>
        <begin position="94"/>
        <end position="111"/>
    </location>
</feature>
<evidence type="ECO:0000256" key="2">
    <source>
        <dbReference type="ARBA" id="ARBA00023015"/>
    </source>
</evidence>
<dbReference type="Gene3D" id="1.10.10.10">
    <property type="entry name" value="Winged helix-like DNA-binding domain superfamily/Winged helix DNA-binding domain"/>
    <property type="match status" value="1"/>
</dbReference>
<dbReference type="InterPro" id="IPR013325">
    <property type="entry name" value="RNA_pol_sigma_r2"/>
</dbReference>
<dbReference type="PANTHER" id="PTHR43133:SF51">
    <property type="entry name" value="RNA POLYMERASE SIGMA FACTOR"/>
    <property type="match status" value="1"/>
</dbReference>
<keyword evidence="4" id="KW-0804">Transcription</keyword>
<evidence type="ECO:0000256" key="1">
    <source>
        <dbReference type="ARBA" id="ARBA00010641"/>
    </source>
</evidence>
<dbReference type="InterPro" id="IPR036388">
    <property type="entry name" value="WH-like_DNA-bd_sf"/>
</dbReference>
<dbReference type="GO" id="GO:0016987">
    <property type="term" value="F:sigma factor activity"/>
    <property type="evidence" value="ECO:0007669"/>
    <property type="project" value="UniProtKB-KW"/>
</dbReference>
<dbReference type="RefSeq" id="WP_075084874.1">
    <property type="nucleotide sequence ID" value="NZ_CP042912.1"/>
</dbReference>
<dbReference type="STRING" id="980251.GCA_001642875_02456"/>
<reference evidence="7 8" key="1">
    <citation type="submission" date="2019-08" db="EMBL/GenBank/DDBJ databases">
        <title>Deep-cultivation of Planctomycetes and their phenomic and genomic characterization uncovers novel biology.</title>
        <authorList>
            <person name="Wiegand S."/>
            <person name="Jogler M."/>
            <person name="Boedeker C."/>
            <person name="Pinto D."/>
            <person name="Vollmers J."/>
            <person name="Rivas-Marin E."/>
            <person name="Kohn T."/>
            <person name="Peeters S.H."/>
            <person name="Heuer A."/>
            <person name="Rast P."/>
            <person name="Oberbeckmann S."/>
            <person name="Bunk B."/>
            <person name="Jeske O."/>
            <person name="Meyerdierks A."/>
            <person name="Storesund J.E."/>
            <person name="Kallscheuer N."/>
            <person name="Luecker S."/>
            <person name="Lage O.M."/>
            <person name="Pohl T."/>
            <person name="Merkel B.J."/>
            <person name="Hornburger P."/>
            <person name="Mueller R.-W."/>
            <person name="Bruemmer F."/>
            <person name="Labrenz M."/>
            <person name="Spormann A.M."/>
            <person name="Op den Camp H."/>
            <person name="Overmann J."/>
            <person name="Amann R."/>
            <person name="Jetten M.S.M."/>
            <person name="Mascher T."/>
            <person name="Medema M.H."/>
            <person name="Devos D.P."/>
            <person name="Kaster A.-K."/>
            <person name="Ovreas L."/>
            <person name="Rohde M."/>
            <person name="Galperin M.Y."/>
            <person name="Jogler C."/>
        </authorList>
    </citation>
    <scope>NUCLEOTIDE SEQUENCE [LARGE SCALE GENOMIC DNA]</scope>
    <source>
        <strain evidence="7 8">FC18</strain>
    </source>
</reference>
<dbReference type="InterPro" id="IPR039425">
    <property type="entry name" value="RNA_pol_sigma-70-like"/>
</dbReference>
<sequence>MNLTKTGARPPDETRSRKQFVIDAFDRYERQLTAYALRFFGGRDGNLHAARDVVQFTFMKLCQQRPESIADKLAPWLYTVCRNRIVDEIKASQKRPQLSEQRATQIGSTSPDPAMQLEIDDFLERLPQLFGGLSESEREVIELWSQGLQPIEIAEVIEKSAGNVRVTLHRGIKKLQRHPEVSHWLERATGQHETCRSALNGSKLNTASTTGKINE</sequence>
<dbReference type="PANTHER" id="PTHR43133">
    <property type="entry name" value="RNA POLYMERASE ECF-TYPE SIGMA FACTO"/>
    <property type="match status" value="1"/>
</dbReference>
<dbReference type="GO" id="GO:0006352">
    <property type="term" value="P:DNA-templated transcription initiation"/>
    <property type="evidence" value="ECO:0007669"/>
    <property type="project" value="InterPro"/>
</dbReference>
<dbReference type="InterPro" id="IPR013324">
    <property type="entry name" value="RNA_pol_sigma_r3/r4-like"/>
</dbReference>
<evidence type="ECO:0000313" key="8">
    <source>
        <dbReference type="Proteomes" id="UP000322214"/>
    </source>
</evidence>
<gene>
    <name evidence="7" type="primary">sigL</name>
    <name evidence="7" type="ORF">MFFC18_03600</name>
</gene>
<dbReference type="EMBL" id="CP042912">
    <property type="protein sequence ID" value="QEG20511.1"/>
    <property type="molecule type" value="Genomic_DNA"/>
</dbReference>
<organism evidence="7 8">
    <name type="scientific">Mariniblastus fucicola</name>
    <dbReference type="NCBI Taxonomy" id="980251"/>
    <lineage>
        <taxon>Bacteria</taxon>
        <taxon>Pseudomonadati</taxon>
        <taxon>Planctomycetota</taxon>
        <taxon>Planctomycetia</taxon>
        <taxon>Pirellulales</taxon>
        <taxon>Pirellulaceae</taxon>
        <taxon>Mariniblastus</taxon>
    </lineage>
</organism>
<dbReference type="NCBIfam" id="TIGR02937">
    <property type="entry name" value="sigma70-ECF"/>
    <property type="match status" value="1"/>
</dbReference>
<accession>A0A5B9PBJ3</accession>
<comment type="similarity">
    <text evidence="1">Belongs to the sigma-70 factor family. ECF subfamily.</text>
</comment>
<keyword evidence="3" id="KW-0731">Sigma factor</keyword>
<dbReference type="AlphaFoldDB" id="A0A5B9PBJ3"/>